<name>A0A0V1C018_TRISP</name>
<reference evidence="1 2" key="1">
    <citation type="submission" date="2015-01" db="EMBL/GenBank/DDBJ databases">
        <title>Evolution of Trichinella species and genotypes.</title>
        <authorList>
            <person name="Korhonen P.K."/>
            <person name="Edoardo P."/>
            <person name="Giuseppe L.R."/>
            <person name="Gasser R.B."/>
        </authorList>
    </citation>
    <scope>NUCLEOTIDE SEQUENCE [LARGE SCALE GENOMIC DNA]</scope>
    <source>
        <strain evidence="1">ISS3</strain>
    </source>
</reference>
<organism evidence="1 2">
    <name type="scientific">Trichinella spiralis</name>
    <name type="common">Trichina worm</name>
    <dbReference type="NCBI Taxonomy" id="6334"/>
    <lineage>
        <taxon>Eukaryota</taxon>
        <taxon>Metazoa</taxon>
        <taxon>Ecdysozoa</taxon>
        <taxon>Nematoda</taxon>
        <taxon>Enoplea</taxon>
        <taxon>Dorylaimia</taxon>
        <taxon>Trichinellida</taxon>
        <taxon>Trichinellidae</taxon>
        <taxon>Trichinella</taxon>
    </lineage>
</organism>
<evidence type="ECO:0000313" key="2">
    <source>
        <dbReference type="Proteomes" id="UP000054776"/>
    </source>
</evidence>
<keyword evidence="2" id="KW-1185">Reference proteome</keyword>
<comment type="caution">
    <text evidence="1">The sequence shown here is derived from an EMBL/GenBank/DDBJ whole genome shotgun (WGS) entry which is preliminary data.</text>
</comment>
<evidence type="ECO:0000313" key="1">
    <source>
        <dbReference type="EMBL" id="KRY42536.1"/>
    </source>
</evidence>
<accession>A0A0V1C018</accession>
<sequence length="60" mass="7098">MPITDYIIPILICNNPSMERLKLLHIFLLIFKACACCRHVKVKAVETSYRRQDECETMKR</sequence>
<dbReference type="EMBL" id="JYDH01000003">
    <property type="protein sequence ID" value="KRY42536.1"/>
    <property type="molecule type" value="Genomic_DNA"/>
</dbReference>
<dbReference type="AlphaFoldDB" id="A0A0V1C018"/>
<gene>
    <name evidence="1" type="ORF">T01_14007</name>
</gene>
<dbReference type="InParanoid" id="A0A0V1C018"/>
<proteinExistence type="predicted"/>
<protein>
    <submittedName>
        <fullName evidence="1">Uncharacterized protein</fullName>
    </submittedName>
</protein>
<dbReference type="Proteomes" id="UP000054776">
    <property type="component" value="Unassembled WGS sequence"/>
</dbReference>